<feature type="domain" description="MPN" evidence="1">
    <location>
        <begin position="35"/>
        <end position="88"/>
    </location>
</feature>
<proteinExistence type="predicted"/>
<keyword evidence="3" id="KW-1185">Reference proteome</keyword>
<dbReference type="AlphaFoldDB" id="A0A183J4K9"/>
<dbReference type="SUPFAM" id="SSF102712">
    <property type="entry name" value="JAB1/MPN domain"/>
    <property type="match status" value="1"/>
</dbReference>
<evidence type="ECO:0000259" key="1">
    <source>
        <dbReference type="PROSITE" id="PS50249"/>
    </source>
</evidence>
<dbReference type="Gene3D" id="3.40.140.10">
    <property type="entry name" value="Cytidine Deaminase, domain 2"/>
    <property type="match status" value="1"/>
</dbReference>
<dbReference type="Proteomes" id="UP000270296">
    <property type="component" value="Unassembled WGS sequence"/>
</dbReference>
<evidence type="ECO:0000313" key="3">
    <source>
        <dbReference type="Proteomes" id="UP000270296"/>
    </source>
</evidence>
<organism evidence="4">
    <name type="scientific">Soboliphyme baturini</name>
    <dbReference type="NCBI Taxonomy" id="241478"/>
    <lineage>
        <taxon>Eukaryota</taxon>
        <taxon>Metazoa</taxon>
        <taxon>Ecdysozoa</taxon>
        <taxon>Nematoda</taxon>
        <taxon>Enoplea</taxon>
        <taxon>Dorylaimia</taxon>
        <taxon>Dioctophymatida</taxon>
        <taxon>Dioctophymatoidea</taxon>
        <taxon>Soboliphymatidae</taxon>
        <taxon>Soboliphyme</taxon>
    </lineage>
</organism>
<gene>
    <name evidence="2" type="ORF">SBAD_LOCUS10807</name>
</gene>
<sequence>MERLLRLGGASLANLGQIPTGPPGDNPTVDTAEQVYISSLALLKMLKHGRAGVPMEVMGLMLGEFVDDYTVRVVDVFAMPQSGTVSTS</sequence>
<dbReference type="GO" id="GO:0008237">
    <property type="term" value="F:metallopeptidase activity"/>
    <property type="evidence" value="ECO:0007669"/>
    <property type="project" value="InterPro"/>
</dbReference>
<dbReference type="InterPro" id="IPR037518">
    <property type="entry name" value="MPN"/>
</dbReference>
<dbReference type="PANTHER" id="PTHR10410">
    <property type="entry name" value="EUKARYOTIC TRANSLATION INITIATION FACTOR 3 -RELATED"/>
    <property type="match status" value="1"/>
</dbReference>
<dbReference type="WBParaSite" id="SBAD_0001118301-mRNA-1">
    <property type="protein sequence ID" value="SBAD_0001118301-mRNA-1"/>
    <property type="gene ID" value="SBAD_0001118301"/>
</dbReference>
<name>A0A183J4K9_9BILA</name>
<evidence type="ECO:0000313" key="4">
    <source>
        <dbReference type="WBParaSite" id="SBAD_0001118301-mRNA-1"/>
    </source>
</evidence>
<accession>A0A183J4K9</accession>
<dbReference type="OrthoDB" id="5854928at2759"/>
<dbReference type="InterPro" id="IPR050242">
    <property type="entry name" value="JAMM_MPN+_peptidase_M67A"/>
</dbReference>
<reference evidence="4" key="1">
    <citation type="submission" date="2016-06" db="UniProtKB">
        <authorList>
            <consortium name="WormBaseParasite"/>
        </authorList>
    </citation>
    <scope>IDENTIFICATION</scope>
</reference>
<reference evidence="2 3" key="2">
    <citation type="submission" date="2018-11" db="EMBL/GenBank/DDBJ databases">
        <authorList>
            <consortium name="Pathogen Informatics"/>
        </authorList>
    </citation>
    <scope>NUCLEOTIDE SEQUENCE [LARGE SCALE GENOMIC DNA]</scope>
</reference>
<evidence type="ECO:0000313" key="2">
    <source>
        <dbReference type="EMBL" id="VDP34796.1"/>
    </source>
</evidence>
<protein>
    <submittedName>
        <fullName evidence="4">MPN domain-containing protein</fullName>
    </submittedName>
</protein>
<dbReference type="InterPro" id="IPR000555">
    <property type="entry name" value="JAMM/MPN+_dom"/>
</dbReference>
<dbReference type="EMBL" id="UZAM01014594">
    <property type="protein sequence ID" value="VDP34796.1"/>
    <property type="molecule type" value="Genomic_DNA"/>
</dbReference>
<dbReference type="PROSITE" id="PS50249">
    <property type="entry name" value="MPN"/>
    <property type="match status" value="1"/>
</dbReference>
<dbReference type="Pfam" id="PF01398">
    <property type="entry name" value="JAB"/>
    <property type="match status" value="1"/>
</dbReference>